<proteinExistence type="predicted"/>
<dbReference type="AlphaFoldDB" id="A0A2P2PJ96"/>
<evidence type="ECO:0000313" key="1">
    <source>
        <dbReference type="EMBL" id="MBX54803.1"/>
    </source>
</evidence>
<dbReference type="EMBL" id="GGEC01074319">
    <property type="protein sequence ID" value="MBX54803.1"/>
    <property type="molecule type" value="Transcribed_RNA"/>
</dbReference>
<accession>A0A2P2PJ96</accession>
<sequence>MTFRPQENMQHRPIKLHLNLHVSTAFITPWFFL</sequence>
<organism evidence="1">
    <name type="scientific">Rhizophora mucronata</name>
    <name type="common">Asiatic mangrove</name>
    <dbReference type="NCBI Taxonomy" id="61149"/>
    <lineage>
        <taxon>Eukaryota</taxon>
        <taxon>Viridiplantae</taxon>
        <taxon>Streptophyta</taxon>
        <taxon>Embryophyta</taxon>
        <taxon>Tracheophyta</taxon>
        <taxon>Spermatophyta</taxon>
        <taxon>Magnoliopsida</taxon>
        <taxon>eudicotyledons</taxon>
        <taxon>Gunneridae</taxon>
        <taxon>Pentapetalae</taxon>
        <taxon>rosids</taxon>
        <taxon>fabids</taxon>
        <taxon>Malpighiales</taxon>
        <taxon>Rhizophoraceae</taxon>
        <taxon>Rhizophora</taxon>
    </lineage>
</organism>
<name>A0A2P2PJ96_RHIMU</name>
<reference evidence="1" key="1">
    <citation type="submission" date="2018-02" db="EMBL/GenBank/DDBJ databases">
        <title>Rhizophora mucronata_Transcriptome.</title>
        <authorList>
            <person name="Meera S.P."/>
            <person name="Sreeshan A."/>
            <person name="Augustine A."/>
        </authorList>
    </citation>
    <scope>NUCLEOTIDE SEQUENCE</scope>
    <source>
        <tissue evidence="1">Leaf</tissue>
    </source>
</reference>
<protein>
    <submittedName>
        <fullName evidence="1">Uncharacterized protein</fullName>
    </submittedName>
</protein>